<accession>A0A835I2K5</accession>
<comment type="similarity">
    <text evidence="1">Belongs to the WEB family.</text>
</comment>
<keyword evidence="2 3" id="KW-0175">Coiled coil</keyword>
<feature type="coiled-coil region" evidence="3">
    <location>
        <begin position="102"/>
        <end position="133"/>
    </location>
</feature>
<evidence type="ECO:0000256" key="2">
    <source>
        <dbReference type="ARBA" id="ARBA00023054"/>
    </source>
</evidence>
<sequence length="176" mass="20050">MHQGIGDEVSATTNAQFEVAQERHAAAVAELKSMKDELEKLMVEYSSLDLEKEMALKRAEEAVSASIEVEKTVPSIRKEYYTLSKKAHNVEEQTNLKVAASISQIEEAKESELRTLQRLKEVELEKAAKLKERRIAMEKDERAKEGKLAIEQDLRKWRTDNKQRWRASDVGHGAKA</sequence>
<dbReference type="OrthoDB" id="1931671at2759"/>
<organism evidence="4 5">
    <name type="scientific">Coptis chinensis</name>
    <dbReference type="NCBI Taxonomy" id="261450"/>
    <lineage>
        <taxon>Eukaryota</taxon>
        <taxon>Viridiplantae</taxon>
        <taxon>Streptophyta</taxon>
        <taxon>Embryophyta</taxon>
        <taxon>Tracheophyta</taxon>
        <taxon>Spermatophyta</taxon>
        <taxon>Magnoliopsida</taxon>
        <taxon>Ranunculales</taxon>
        <taxon>Ranunculaceae</taxon>
        <taxon>Coptidoideae</taxon>
        <taxon>Coptis</taxon>
    </lineage>
</organism>
<dbReference type="PANTHER" id="PTHR32054">
    <property type="entry name" value="HEAVY CHAIN, PUTATIVE, EXPRESSED-RELATED-RELATED"/>
    <property type="match status" value="1"/>
</dbReference>
<dbReference type="GO" id="GO:0009903">
    <property type="term" value="P:chloroplast avoidance movement"/>
    <property type="evidence" value="ECO:0007669"/>
    <property type="project" value="TreeGrafter"/>
</dbReference>
<dbReference type="Pfam" id="PF05701">
    <property type="entry name" value="WEMBL"/>
    <property type="match status" value="2"/>
</dbReference>
<reference evidence="4 5" key="1">
    <citation type="submission" date="2020-10" db="EMBL/GenBank/DDBJ databases">
        <title>The Coptis chinensis genome and diversification of protoberbering-type alkaloids.</title>
        <authorList>
            <person name="Wang B."/>
            <person name="Shu S."/>
            <person name="Song C."/>
            <person name="Liu Y."/>
        </authorList>
    </citation>
    <scope>NUCLEOTIDE SEQUENCE [LARGE SCALE GENOMIC DNA]</scope>
    <source>
        <strain evidence="4">HL-2020</strain>
        <tissue evidence="4">Leaf</tissue>
    </source>
</reference>
<dbReference type="AlphaFoldDB" id="A0A835I2K5"/>
<protein>
    <submittedName>
        <fullName evidence="4">Uncharacterized protein</fullName>
    </submittedName>
</protein>
<dbReference type="Proteomes" id="UP000631114">
    <property type="component" value="Unassembled WGS sequence"/>
</dbReference>
<dbReference type="EMBL" id="JADFTS010000004">
    <property type="protein sequence ID" value="KAF9609379.1"/>
    <property type="molecule type" value="Genomic_DNA"/>
</dbReference>
<evidence type="ECO:0000256" key="1">
    <source>
        <dbReference type="ARBA" id="ARBA00005485"/>
    </source>
</evidence>
<gene>
    <name evidence="4" type="ORF">IFM89_015676</name>
</gene>
<proteinExistence type="inferred from homology"/>
<feature type="coiled-coil region" evidence="3">
    <location>
        <begin position="17"/>
        <end position="51"/>
    </location>
</feature>
<dbReference type="InterPro" id="IPR008545">
    <property type="entry name" value="Web"/>
</dbReference>
<comment type="caution">
    <text evidence="4">The sequence shown here is derived from an EMBL/GenBank/DDBJ whole genome shotgun (WGS) entry which is preliminary data.</text>
</comment>
<dbReference type="GO" id="GO:0009904">
    <property type="term" value="P:chloroplast accumulation movement"/>
    <property type="evidence" value="ECO:0007669"/>
    <property type="project" value="TreeGrafter"/>
</dbReference>
<keyword evidence="5" id="KW-1185">Reference proteome</keyword>
<evidence type="ECO:0000256" key="3">
    <source>
        <dbReference type="SAM" id="Coils"/>
    </source>
</evidence>
<dbReference type="GO" id="GO:0005829">
    <property type="term" value="C:cytosol"/>
    <property type="evidence" value="ECO:0007669"/>
    <property type="project" value="TreeGrafter"/>
</dbReference>
<dbReference type="PANTHER" id="PTHR32054:SF31">
    <property type="entry name" value="PROTEIN WEAK CHLOROPLAST MOVEMENT UNDER BLUE LIGHT 1"/>
    <property type="match status" value="1"/>
</dbReference>
<evidence type="ECO:0000313" key="4">
    <source>
        <dbReference type="EMBL" id="KAF9609379.1"/>
    </source>
</evidence>
<name>A0A835I2K5_9MAGN</name>
<evidence type="ECO:0000313" key="5">
    <source>
        <dbReference type="Proteomes" id="UP000631114"/>
    </source>
</evidence>